<accession>A0A6J6KW12</accession>
<evidence type="ECO:0000313" key="3">
    <source>
        <dbReference type="EMBL" id="CAB4763639.1"/>
    </source>
</evidence>
<dbReference type="EMBL" id="CAEZZR010000002">
    <property type="protein sequence ID" value="CAB4763639.1"/>
    <property type="molecule type" value="Genomic_DNA"/>
</dbReference>
<organism evidence="1">
    <name type="scientific">freshwater metagenome</name>
    <dbReference type="NCBI Taxonomy" id="449393"/>
    <lineage>
        <taxon>unclassified sequences</taxon>
        <taxon>metagenomes</taxon>
        <taxon>ecological metagenomes</taxon>
    </lineage>
</organism>
<evidence type="ECO:0000313" key="2">
    <source>
        <dbReference type="EMBL" id="CAB4696119.1"/>
    </source>
</evidence>
<reference evidence="1" key="1">
    <citation type="submission" date="2020-05" db="EMBL/GenBank/DDBJ databases">
        <authorList>
            <person name="Chiriac C."/>
            <person name="Salcher M."/>
            <person name="Ghai R."/>
            <person name="Kavagutti S V."/>
        </authorList>
    </citation>
    <scope>NUCLEOTIDE SEQUENCE</scope>
</reference>
<name>A0A6J6KW12_9ZZZZ</name>
<gene>
    <name evidence="1" type="ORF">UFOPK2254_00316</name>
    <name evidence="2" type="ORF">UFOPK2646_00187</name>
    <name evidence="3" type="ORF">UFOPK2907_00046</name>
    <name evidence="4" type="ORF">UFOPK3241_00930</name>
</gene>
<dbReference type="EMBL" id="CAEZYB010000012">
    <property type="protein sequence ID" value="CAB4696119.1"/>
    <property type="molecule type" value="Genomic_DNA"/>
</dbReference>
<proteinExistence type="predicted"/>
<evidence type="ECO:0000313" key="1">
    <source>
        <dbReference type="EMBL" id="CAB4653791.1"/>
    </source>
</evidence>
<dbReference type="EMBL" id="CAFAZX010000052">
    <property type="protein sequence ID" value="CAB4843836.1"/>
    <property type="molecule type" value="Genomic_DNA"/>
</dbReference>
<dbReference type="AlphaFoldDB" id="A0A6J6KW12"/>
<protein>
    <submittedName>
        <fullName evidence="1">Unannotated protein</fullName>
    </submittedName>
</protein>
<dbReference type="EMBL" id="CAEZWO010000019">
    <property type="protein sequence ID" value="CAB4653791.1"/>
    <property type="molecule type" value="Genomic_DNA"/>
</dbReference>
<dbReference type="CDD" id="cd11614">
    <property type="entry name" value="SAF_CpaB_FlgA_like"/>
    <property type="match status" value="1"/>
</dbReference>
<evidence type="ECO:0000313" key="4">
    <source>
        <dbReference type="EMBL" id="CAB4843836.1"/>
    </source>
</evidence>
<sequence length="199" mass="21246">MTRYKKRLQTRLIAAGALVLASFISAFVLSSVANQKSGVWTSSKTLVPGHYVLIEDLVQTQVVLGGSESSYFRASDDPTGYIVKRAVPQGELIPRSSLSNSENEMLTSAVPISVHASDLPGNVSSGEIVNLYQVGDSTITQNLGPPTLILSHVFLLSIDKKGENLGGDISLTISVDHKEILTLLEATSQGRIVVVRVNG</sequence>